<dbReference type="CDD" id="cd06088">
    <property type="entry name" value="KOW_RPL14"/>
    <property type="match status" value="1"/>
</dbReference>
<dbReference type="OrthoDB" id="1683515at2"/>
<dbReference type="GO" id="GO:1990904">
    <property type="term" value="C:ribonucleoprotein complex"/>
    <property type="evidence" value="ECO:0007669"/>
    <property type="project" value="UniProtKB-KW"/>
</dbReference>
<organism evidence="3 4">
    <name type="scientific">Blautia pseudococcoides</name>
    <dbReference type="NCBI Taxonomy" id="1796616"/>
    <lineage>
        <taxon>Bacteria</taxon>
        <taxon>Bacillati</taxon>
        <taxon>Bacillota</taxon>
        <taxon>Clostridia</taxon>
        <taxon>Lachnospirales</taxon>
        <taxon>Lachnospiraceae</taxon>
        <taxon>Blautia</taxon>
    </lineage>
</organism>
<proteinExistence type="predicted"/>
<dbReference type="RefSeq" id="WP_065543177.1">
    <property type="nucleotide sequence ID" value="NZ_CP015405.2"/>
</dbReference>
<keyword evidence="2" id="KW-0687">Ribonucleoprotein</keyword>
<dbReference type="STRING" id="1796616.A4V09_15480"/>
<evidence type="ECO:0000256" key="2">
    <source>
        <dbReference type="ARBA" id="ARBA00023274"/>
    </source>
</evidence>
<sequence>MSEVRAGMAAVSMAGHDTGRYYIIVRAEDGYVYLADGTLRTCEHPKKKKLRHVRIHRRISPEIERNLSEHGELKNEIIKRVIKEYRSKQEV</sequence>
<keyword evidence="4" id="KW-1185">Reference proteome</keyword>
<protein>
    <recommendedName>
        <fullName evidence="5">Ribosomal protein L14E/L6E/L27E</fullName>
    </recommendedName>
</protein>
<reference evidence="3" key="1">
    <citation type="submission" date="2017-04" db="EMBL/GenBank/DDBJ databases">
        <title>Complete Genome Sequences of Twelve Strains of a Stable Defined Moderately Diverse Mouse Microbiota 2 (sDMDMm2).</title>
        <authorList>
            <person name="Uchimura Y."/>
            <person name="Wyss M."/>
            <person name="Brugiroux S."/>
            <person name="Limenitakis J.P."/>
            <person name="Stecher B."/>
            <person name="McCoy K.D."/>
            <person name="Macpherson A.J."/>
        </authorList>
    </citation>
    <scope>NUCLEOTIDE SEQUENCE</scope>
    <source>
        <strain evidence="3">YL58</strain>
    </source>
</reference>
<dbReference type="EMBL" id="CP015405">
    <property type="protein sequence ID" value="ANU77035.1"/>
    <property type="molecule type" value="Genomic_DNA"/>
</dbReference>
<dbReference type="Proteomes" id="UP000092574">
    <property type="component" value="Chromosome"/>
</dbReference>
<dbReference type="SUPFAM" id="SSF50104">
    <property type="entry name" value="Translation proteins SH3-like domain"/>
    <property type="match status" value="1"/>
</dbReference>
<name>A0A1C7IBT1_9FIRM</name>
<evidence type="ECO:0000256" key="1">
    <source>
        <dbReference type="ARBA" id="ARBA00022980"/>
    </source>
</evidence>
<dbReference type="AlphaFoldDB" id="A0A1C7IBT1"/>
<dbReference type="InterPro" id="IPR041985">
    <property type="entry name" value="Ribosomal_eL14_KOW"/>
</dbReference>
<dbReference type="GO" id="GO:0005840">
    <property type="term" value="C:ribosome"/>
    <property type="evidence" value="ECO:0007669"/>
    <property type="project" value="UniProtKB-KW"/>
</dbReference>
<dbReference type="InterPro" id="IPR008991">
    <property type="entry name" value="Translation_prot_SH3-like_sf"/>
</dbReference>
<dbReference type="KEGG" id="byl:A4V09_15480"/>
<keyword evidence="1" id="KW-0689">Ribosomal protein</keyword>
<evidence type="ECO:0000313" key="3">
    <source>
        <dbReference type="EMBL" id="ANU77035.1"/>
    </source>
</evidence>
<evidence type="ECO:0000313" key="4">
    <source>
        <dbReference type="Proteomes" id="UP000092574"/>
    </source>
</evidence>
<gene>
    <name evidence="3" type="ORF">A4V09_15480</name>
</gene>
<accession>A0A1C7IBT1</accession>
<evidence type="ECO:0008006" key="5">
    <source>
        <dbReference type="Google" id="ProtNLM"/>
    </source>
</evidence>